<dbReference type="GO" id="GO:0016787">
    <property type="term" value="F:hydrolase activity"/>
    <property type="evidence" value="ECO:0007669"/>
    <property type="project" value="UniProtKB-KW"/>
</dbReference>
<dbReference type="PANTHER" id="PTHR43689:SF8">
    <property type="entry name" value="ALPHA_BETA-HYDROLASES SUPERFAMILY PROTEIN"/>
    <property type="match status" value="1"/>
</dbReference>
<dbReference type="PRINTS" id="PR00111">
    <property type="entry name" value="ABHYDROLASE"/>
</dbReference>
<gene>
    <name evidence="2" type="ORF">FNM00_07030</name>
</gene>
<dbReference type="Gene3D" id="3.40.50.1820">
    <property type="entry name" value="alpha/beta hydrolase"/>
    <property type="match status" value="1"/>
</dbReference>
<name>A0A554SD72_9ACTN</name>
<organism evidence="2 3">
    <name type="scientific">Aeromicrobium piscarium</name>
    <dbReference type="NCBI Taxonomy" id="2590901"/>
    <lineage>
        <taxon>Bacteria</taxon>
        <taxon>Bacillati</taxon>
        <taxon>Actinomycetota</taxon>
        <taxon>Actinomycetes</taxon>
        <taxon>Propionibacteriales</taxon>
        <taxon>Nocardioidaceae</taxon>
        <taxon>Aeromicrobium</taxon>
    </lineage>
</organism>
<dbReference type="EMBL" id="VLNT01000004">
    <property type="protein sequence ID" value="TSD64294.1"/>
    <property type="molecule type" value="Genomic_DNA"/>
</dbReference>
<dbReference type="InterPro" id="IPR000073">
    <property type="entry name" value="AB_hydrolase_1"/>
</dbReference>
<feature type="domain" description="AB hydrolase-1" evidence="1">
    <location>
        <begin position="16"/>
        <end position="253"/>
    </location>
</feature>
<keyword evidence="2" id="KW-0378">Hydrolase</keyword>
<dbReference type="RefSeq" id="WP_143912736.1">
    <property type="nucleotide sequence ID" value="NZ_VLNT01000004.1"/>
</dbReference>
<dbReference type="InterPro" id="IPR029058">
    <property type="entry name" value="AB_hydrolase_fold"/>
</dbReference>
<dbReference type="SUPFAM" id="SSF53474">
    <property type="entry name" value="alpha/beta-Hydrolases"/>
    <property type="match status" value="1"/>
</dbReference>
<dbReference type="Proteomes" id="UP000316988">
    <property type="component" value="Unassembled WGS sequence"/>
</dbReference>
<sequence length="270" mass="29218">MPDPIELHVRLEGSGPPVVFLHGGGPGCSSWADFRQSAEIAAPQRRRLFVDLAQYGDSAHGPITGPGWDHQAACLLHTLDLQGLGQVDIVAQSLGGSVALTLAAQHPDRVGRLVVTGSQPVPAPDSAATARALVREARSRYYGGEGPTPEKMRALIARLEWFHPERLPSSTVMLRYEHSITPWAMAGADGSGRGEPQDLSDLLAGIEHPTLWLWGSHDPFAGPDYAVALAASMPHADVSVLARTSHHPQEERPHAYGRIVREFLERKEDQ</sequence>
<dbReference type="OrthoDB" id="9801162at2"/>
<protein>
    <submittedName>
        <fullName evidence="2">Alpha/beta hydrolase</fullName>
    </submittedName>
</protein>
<evidence type="ECO:0000313" key="3">
    <source>
        <dbReference type="Proteomes" id="UP000316988"/>
    </source>
</evidence>
<dbReference type="AlphaFoldDB" id="A0A554SD72"/>
<accession>A0A554SD72</accession>
<evidence type="ECO:0000313" key="2">
    <source>
        <dbReference type="EMBL" id="TSD64294.1"/>
    </source>
</evidence>
<keyword evidence="3" id="KW-1185">Reference proteome</keyword>
<dbReference type="Pfam" id="PF00561">
    <property type="entry name" value="Abhydrolase_1"/>
    <property type="match status" value="1"/>
</dbReference>
<reference evidence="2 3" key="1">
    <citation type="submission" date="2019-07" db="EMBL/GenBank/DDBJ databases">
        <authorList>
            <person name="Zhao L.H."/>
        </authorList>
    </citation>
    <scope>NUCLEOTIDE SEQUENCE [LARGE SCALE GENOMIC DNA]</scope>
    <source>
        <strain evidence="2 3">Co35</strain>
    </source>
</reference>
<comment type="caution">
    <text evidence="2">The sequence shown here is derived from an EMBL/GenBank/DDBJ whole genome shotgun (WGS) entry which is preliminary data.</text>
</comment>
<proteinExistence type="predicted"/>
<dbReference type="PANTHER" id="PTHR43689">
    <property type="entry name" value="HYDROLASE"/>
    <property type="match status" value="1"/>
</dbReference>
<evidence type="ECO:0000259" key="1">
    <source>
        <dbReference type="Pfam" id="PF00561"/>
    </source>
</evidence>